<name>A0A9N9S825_PHACE</name>
<dbReference type="InterPro" id="IPR029055">
    <property type="entry name" value="Ntn_hydrolases_N"/>
</dbReference>
<gene>
    <name evidence="2" type="ORF">PHAECO_LOCUS1026</name>
</gene>
<evidence type="ECO:0000313" key="3">
    <source>
        <dbReference type="Proteomes" id="UP001153737"/>
    </source>
</evidence>
<proteinExistence type="predicted"/>
<dbReference type="GO" id="GO:0036374">
    <property type="term" value="F:glutathione hydrolase activity"/>
    <property type="evidence" value="ECO:0007669"/>
    <property type="project" value="InterPro"/>
</dbReference>
<dbReference type="PRINTS" id="PR01210">
    <property type="entry name" value="GGTRANSPTASE"/>
</dbReference>
<dbReference type="Proteomes" id="UP001153737">
    <property type="component" value="Chromosome 1"/>
</dbReference>
<dbReference type="PANTHER" id="PTHR11686">
    <property type="entry name" value="GAMMA GLUTAMYL TRANSPEPTIDASE"/>
    <property type="match status" value="1"/>
</dbReference>
<dbReference type="PANTHER" id="PTHR11686:SF9">
    <property type="entry name" value="RE13973P"/>
    <property type="match status" value="1"/>
</dbReference>
<dbReference type="OrthoDB" id="1081007at2759"/>
<dbReference type="GO" id="GO:0005886">
    <property type="term" value="C:plasma membrane"/>
    <property type="evidence" value="ECO:0007669"/>
    <property type="project" value="TreeGrafter"/>
</dbReference>
<reference evidence="2" key="2">
    <citation type="submission" date="2022-10" db="EMBL/GenBank/DDBJ databases">
        <authorList>
            <consortium name="ENA_rothamsted_submissions"/>
            <consortium name="culmorum"/>
            <person name="King R."/>
        </authorList>
    </citation>
    <scope>NUCLEOTIDE SEQUENCE</scope>
</reference>
<accession>A0A9N9S825</accession>
<feature type="binding site" evidence="1">
    <location>
        <position position="32"/>
    </location>
    <ligand>
        <name>L-glutamate</name>
        <dbReference type="ChEBI" id="CHEBI:29985"/>
    </ligand>
</feature>
<sequence>MEPGKKPLSSMAPSIVTDENGDVKIVVGAAGGSKITTAVAQMIMRVLWFGENVKEATDAPRIHHQLLPMQVEYEYGTLEQVVNGLFTIGHKLRRNGGSIVCTLLKEANYIVGNADHRKGGEVHGIM</sequence>
<protein>
    <submittedName>
        <fullName evidence="2">Uncharacterized protein</fullName>
    </submittedName>
</protein>
<dbReference type="InterPro" id="IPR000101">
    <property type="entry name" value="GGT_peptidase"/>
</dbReference>
<evidence type="ECO:0000313" key="2">
    <source>
        <dbReference type="EMBL" id="CAG9812898.1"/>
    </source>
</evidence>
<organism evidence="2 3">
    <name type="scientific">Phaedon cochleariae</name>
    <name type="common">Mustard beetle</name>
    <dbReference type="NCBI Taxonomy" id="80249"/>
    <lineage>
        <taxon>Eukaryota</taxon>
        <taxon>Metazoa</taxon>
        <taxon>Ecdysozoa</taxon>
        <taxon>Arthropoda</taxon>
        <taxon>Hexapoda</taxon>
        <taxon>Insecta</taxon>
        <taxon>Pterygota</taxon>
        <taxon>Neoptera</taxon>
        <taxon>Endopterygota</taxon>
        <taxon>Coleoptera</taxon>
        <taxon>Polyphaga</taxon>
        <taxon>Cucujiformia</taxon>
        <taxon>Chrysomeloidea</taxon>
        <taxon>Chrysomelidae</taxon>
        <taxon>Chrysomelinae</taxon>
        <taxon>Chrysomelini</taxon>
        <taxon>Phaedon</taxon>
    </lineage>
</organism>
<dbReference type="Gene3D" id="3.60.20.40">
    <property type="match status" value="1"/>
</dbReference>
<feature type="binding site" evidence="1">
    <location>
        <begin position="9"/>
        <end position="10"/>
    </location>
    <ligand>
        <name>L-glutamate</name>
        <dbReference type="ChEBI" id="CHEBI:29985"/>
    </ligand>
</feature>
<dbReference type="SUPFAM" id="SSF56235">
    <property type="entry name" value="N-terminal nucleophile aminohydrolases (Ntn hydrolases)"/>
    <property type="match status" value="1"/>
</dbReference>
<dbReference type="InterPro" id="IPR043137">
    <property type="entry name" value="GGT_ssub_C"/>
</dbReference>
<keyword evidence="3" id="KW-1185">Reference proteome</keyword>
<dbReference type="EMBL" id="OU896707">
    <property type="protein sequence ID" value="CAG9812898.1"/>
    <property type="molecule type" value="Genomic_DNA"/>
</dbReference>
<reference evidence="2" key="1">
    <citation type="submission" date="2022-01" db="EMBL/GenBank/DDBJ databases">
        <authorList>
            <person name="King R."/>
        </authorList>
    </citation>
    <scope>NUCLEOTIDE SEQUENCE</scope>
</reference>
<dbReference type="AlphaFoldDB" id="A0A9N9S825"/>
<evidence type="ECO:0000256" key="1">
    <source>
        <dbReference type="PIRSR" id="PIRSR600101-2"/>
    </source>
</evidence>
<dbReference type="GO" id="GO:0006751">
    <property type="term" value="P:glutathione catabolic process"/>
    <property type="evidence" value="ECO:0007669"/>
    <property type="project" value="InterPro"/>
</dbReference>
<dbReference type="Pfam" id="PF01019">
    <property type="entry name" value="G_glu_transpept"/>
    <property type="match status" value="1"/>
</dbReference>